<dbReference type="EMBL" id="JAPMSZ010000012">
    <property type="protein sequence ID" value="KAJ5081471.1"/>
    <property type="molecule type" value="Genomic_DNA"/>
</dbReference>
<proteinExistence type="predicted"/>
<dbReference type="AlphaFoldDB" id="A0A9W9EGQ3"/>
<feature type="compositionally biased region" description="Gly residues" evidence="1">
    <location>
        <begin position="124"/>
        <end position="133"/>
    </location>
</feature>
<reference evidence="3" key="1">
    <citation type="submission" date="2022-11" db="EMBL/GenBank/DDBJ databases">
        <authorList>
            <person name="Petersen C."/>
        </authorList>
    </citation>
    <scope>NUCLEOTIDE SEQUENCE</scope>
    <source>
        <strain evidence="3">IBT 34128</strain>
    </source>
</reference>
<protein>
    <submittedName>
        <fullName evidence="3">Uncharacterized protein</fullName>
    </submittedName>
</protein>
<evidence type="ECO:0000256" key="1">
    <source>
        <dbReference type="SAM" id="MobiDB-lite"/>
    </source>
</evidence>
<sequence>MARFNLSFLAVFLVLAALAMSLPTKRNEQGSALDTTADSMESAPKMMEGLDTRDTTKTNQASTEASAMGDEKKDDGDKKPTQTGGPSRTQKKPTSGKFATPTPTHTSKASSKPNALGKLPIVGGLLGGTGGSL</sequence>
<name>A0A9W9EGQ3_9EURO</name>
<organism evidence="3 4">
    <name type="scientific">Penicillium alfredii</name>
    <dbReference type="NCBI Taxonomy" id="1506179"/>
    <lineage>
        <taxon>Eukaryota</taxon>
        <taxon>Fungi</taxon>
        <taxon>Dikarya</taxon>
        <taxon>Ascomycota</taxon>
        <taxon>Pezizomycotina</taxon>
        <taxon>Eurotiomycetes</taxon>
        <taxon>Eurotiomycetidae</taxon>
        <taxon>Eurotiales</taxon>
        <taxon>Aspergillaceae</taxon>
        <taxon>Penicillium</taxon>
    </lineage>
</organism>
<accession>A0A9W9EGQ3</accession>
<evidence type="ECO:0000313" key="4">
    <source>
        <dbReference type="Proteomes" id="UP001141434"/>
    </source>
</evidence>
<comment type="caution">
    <text evidence="3">The sequence shown here is derived from an EMBL/GenBank/DDBJ whole genome shotgun (WGS) entry which is preliminary data.</text>
</comment>
<feature type="region of interest" description="Disordered" evidence="1">
    <location>
        <begin position="25"/>
        <end position="133"/>
    </location>
</feature>
<dbReference type="RefSeq" id="XP_056506758.1">
    <property type="nucleotide sequence ID" value="XM_056660260.1"/>
</dbReference>
<feature type="signal peptide" evidence="2">
    <location>
        <begin position="1"/>
        <end position="21"/>
    </location>
</feature>
<reference evidence="3" key="2">
    <citation type="journal article" date="2023" name="IMA Fungus">
        <title>Comparative genomic study of the Penicillium genus elucidates a diverse pangenome and 15 lateral gene transfer events.</title>
        <authorList>
            <person name="Petersen C."/>
            <person name="Sorensen T."/>
            <person name="Nielsen M.R."/>
            <person name="Sondergaard T.E."/>
            <person name="Sorensen J.L."/>
            <person name="Fitzpatrick D.A."/>
            <person name="Frisvad J.C."/>
            <person name="Nielsen K.L."/>
        </authorList>
    </citation>
    <scope>NUCLEOTIDE SEQUENCE</scope>
    <source>
        <strain evidence="3">IBT 34128</strain>
    </source>
</reference>
<evidence type="ECO:0000313" key="3">
    <source>
        <dbReference type="EMBL" id="KAJ5081471.1"/>
    </source>
</evidence>
<feature type="compositionally biased region" description="Basic and acidic residues" evidence="1">
    <location>
        <begin position="69"/>
        <end position="80"/>
    </location>
</feature>
<dbReference type="GeneID" id="81399429"/>
<feature type="compositionally biased region" description="Polar residues" evidence="1">
    <location>
        <begin position="101"/>
        <end position="113"/>
    </location>
</feature>
<evidence type="ECO:0000256" key="2">
    <source>
        <dbReference type="SAM" id="SignalP"/>
    </source>
</evidence>
<gene>
    <name evidence="3" type="ORF">NUU61_009735</name>
</gene>
<feature type="compositionally biased region" description="Polar residues" evidence="1">
    <location>
        <begin position="29"/>
        <end position="39"/>
    </location>
</feature>
<feature type="chain" id="PRO_5040835792" evidence="2">
    <location>
        <begin position="22"/>
        <end position="133"/>
    </location>
</feature>
<keyword evidence="4" id="KW-1185">Reference proteome</keyword>
<dbReference type="OrthoDB" id="4368889at2759"/>
<keyword evidence="2" id="KW-0732">Signal</keyword>
<dbReference type="Proteomes" id="UP001141434">
    <property type="component" value="Unassembled WGS sequence"/>
</dbReference>